<sequence>MMDFKTVMQRIREILIAQKKKKKILDREIASALHLDPQYFAVIKKRNKIPYEAIAYFCKKEHINMNWVLMEQKPTYLSQT</sequence>
<dbReference type="Proteomes" id="UP000034444">
    <property type="component" value="Chromosome"/>
</dbReference>
<dbReference type="AlphaFoldDB" id="A0A7U4LZM9"/>
<evidence type="ECO:0000313" key="1">
    <source>
        <dbReference type="EMBL" id="AKF24174.1"/>
    </source>
</evidence>
<accession>A0A7U4LZM9</accession>
<dbReference type="InterPro" id="IPR010982">
    <property type="entry name" value="Lambda_DNA-bd_dom_sf"/>
</dbReference>
<dbReference type="RefSeq" id="WP_046550276.1">
    <property type="nucleotide sequence ID" value="NZ_CP011308.1"/>
</dbReference>
<reference evidence="2" key="2">
    <citation type="journal article" date="2017" name="Stand. Genomic Sci.">
        <title>Complete genome sequence of the sulfur-oxidizing chemolithoautotrophic Sulfurovum lithotrophicum 42BKTT.</title>
        <authorList>
            <person name="Jeon W."/>
            <person name="Priscilla L."/>
            <person name="Park G."/>
            <person name="Lee H."/>
            <person name="Lee N."/>
            <person name="Lee D."/>
            <person name="Kwon H."/>
            <person name="Ahn I."/>
            <person name="Lee C."/>
            <person name="Lee H."/>
            <person name="Ahn J."/>
        </authorList>
    </citation>
    <scope>NUCLEOTIDE SEQUENCE [LARGE SCALE GENOMIC DNA]</scope>
    <source>
        <strain evidence="2">ATCC BAA-797 / 42BKT</strain>
    </source>
</reference>
<dbReference type="OrthoDB" id="5373131at2"/>
<protein>
    <recommendedName>
        <fullName evidence="3">XRE family transcriptional regulator</fullName>
    </recommendedName>
</protein>
<dbReference type="GO" id="GO:0003677">
    <property type="term" value="F:DNA binding"/>
    <property type="evidence" value="ECO:0007669"/>
    <property type="project" value="InterPro"/>
</dbReference>
<reference evidence="1 2" key="1">
    <citation type="submission" date="2015-04" db="EMBL/GenBank/DDBJ databases">
        <title>Complete genome sequence of Sulfurovum lithotrophicum ATCC BAA-797T.</title>
        <authorList>
            <person name="Ahn J."/>
            <person name="Park G."/>
            <person name="Jeon W."/>
            <person name="Jang Y."/>
            <person name="Jang M."/>
            <person name="Lee H."/>
            <person name="Lee H."/>
        </authorList>
    </citation>
    <scope>NUCLEOTIDE SEQUENCE [LARGE SCALE GENOMIC DNA]</scope>
    <source>
        <strain evidence="2">ATCC BAA-797 / 42BKT</strain>
    </source>
</reference>
<keyword evidence="2" id="KW-1185">Reference proteome</keyword>
<evidence type="ECO:0008006" key="3">
    <source>
        <dbReference type="Google" id="ProtNLM"/>
    </source>
</evidence>
<dbReference type="Gene3D" id="1.10.260.40">
    <property type="entry name" value="lambda repressor-like DNA-binding domains"/>
    <property type="match status" value="1"/>
</dbReference>
<proteinExistence type="predicted"/>
<gene>
    <name evidence="1" type="ORF">YH65_01245</name>
</gene>
<organism evidence="1 2">
    <name type="scientific">Sulfurovum lithotrophicum</name>
    <dbReference type="NCBI Taxonomy" id="206403"/>
    <lineage>
        <taxon>Bacteria</taxon>
        <taxon>Pseudomonadati</taxon>
        <taxon>Campylobacterota</taxon>
        <taxon>Epsilonproteobacteria</taxon>
        <taxon>Campylobacterales</taxon>
        <taxon>Sulfurovaceae</taxon>
        <taxon>Sulfurovum</taxon>
    </lineage>
</organism>
<evidence type="ECO:0000313" key="2">
    <source>
        <dbReference type="Proteomes" id="UP000034444"/>
    </source>
</evidence>
<dbReference type="KEGG" id="slh:YH65_01245"/>
<name>A0A7U4LZM9_9BACT</name>
<dbReference type="EMBL" id="CP011308">
    <property type="protein sequence ID" value="AKF24174.1"/>
    <property type="molecule type" value="Genomic_DNA"/>
</dbReference>